<name>A0ABV7H3C3_9BURK</name>
<keyword evidence="1" id="KW-0732">Signal</keyword>
<dbReference type="InterPro" id="IPR042230">
    <property type="entry name" value="CusF_sf"/>
</dbReference>
<dbReference type="Pfam" id="PF11604">
    <property type="entry name" value="CusF_Ec"/>
    <property type="match status" value="1"/>
</dbReference>
<evidence type="ECO:0000256" key="1">
    <source>
        <dbReference type="SAM" id="SignalP"/>
    </source>
</evidence>
<dbReference type="InterPro" id="IPR021647">
    <property type="entry name" value="CusF_Ec"/>
</dbReference>
<gene>
    <name evidence="2" type="ORF">ACFOEN_04740</name>
</gene>
<sequence>MKRKHLISLLLAASTQLSLAQTSITTQPSQAMPSGSAQTDPAAFAEGEIRRIDQSGGRVTIKHGPIKSVDMPPMTMVFTVERVGMLENFKPGDNVLFTVRSDQGKLTITELKPKP</sequence>
<protein>
    <submittedName>
        <fullName evidence="2">Copper-binding protein</fullName>
    </submittedName>
</protein>
<feature type="signal peptide" evidence="1">
    <location>
        <begin position="1"/>
        <end position="20"/>
    </location>
</feature>
<feature type="chain" id="PRO_5045926723" evidence="1">
    <location>
        <begin position="21"/>
        <end position="115"/>
    </location>
</feature>
<comment type="caution">
    <text evidence="2">The sequence shown here is derived from an EMBL/GenBank/DDBJ whole genome shotgun (WGS) entry which is preliminary data.</text>
</comment>
<dbReference type="EMBL" id="JBHRTI010000003">
    <property type="protein sequence ID" value="MFC3146949.1"/>
    <property type="molecule type" value="Genomic_DNA"/>
</dbReference>
<reference evidence="3" key="1">
    <citation type="journal article" date="2019" name="Int. J. Syst. Evol. Microbiol.">
        <title>The Global Catalogue of Microorganisms (GCM) 10K type strain sequencing project: providing services to taxonomists for standard genome sequencing and annotation.</title>
        <authorList>
            <consortium name="The Broad Institute Genomics Platform"/>
            <consortium name="The Broad Institute Genome Sequencing Center for Infectious Disease"/>
            <person name="Wu L."/>
            <person name="Ma J."/>
        </authorList>
    </citation>
    <scope>NUCLEOTIDE SEQUENCE [LARGE SCALE GENOMIC DNA]</scope>
    <source>
        <strain evidence="3">KCTC 52168</strain>
    </source>
</reference>
<dbReference type="Gene3D" id="2.40.50.320">
    <property type="entry name" value="Copper binding periplasmic protein CusF"/>
    <property type="match status" value="1"/>
</dbReference>
<evidence type="ECO:0000313" key="2">
    <source>
        <dbReference type="EMBL" id="MFC3146949.1"/>
    </source>
</evidence>
<organism evidence="2 3">
    <name type="scientific">Piscinibacterium candidicorallinum</name>
    <dbReference type="NCBI Taxonomy" id="1793872"/>
    <lineage>
        <taxon>Bacteria</taxon>
        <taxon>Pseudomonadati</taxon>
        <taxon>Pseudomonadota</taxon>
        <taxon>Betaproteobacteria</taxon>
        <taxon>Burkholderiales</taxon>
        <taxon>Piscinibacterium</taxon>
    </lineage>
</organism>
<dbReference type="RefSeq" id="WP_377301575.1">
    <property type="nucleotide sequence ID" value="NZ_CP180191.1"/>
</dbReference>
<keyword evidence="3" id="KW-1185">Reference proteome</keyword>
<dbReference type="Proteomes" id="UP001595556">
    <property type="component" value="Unassembled WGS sequence"/>
</dbReference>
<proteinExistence type="predicted"/>
<accession>A0ABV7H3C3</accession>
<evidence type="ECO:0000313" key="3">
    <source>
        <dbReference type="Proteomes" id="UP001595556"/>
    </source>
</evidence>